<protein>
    <recommendedName>
        <fullName evidence="3">Membrane dipeptidase</fullName>
    </recommendedName>
</protein>
<dbReference type="EMBL" id="ADMD01000009">
    <property type="protein sequence ID" value="EJZ83322.1"/>
    <property type="molecule type" value="Genomic_DNA"/>
</dbReference>
<evidence type="ECO:0000313" key="2">
    <source>
        <dbReference type="Proteomes" id="UP000006069"/>
    </source>
</evidence>
<sequence length="359" mass="40229">MSFVSLLLCLKGLGFEAFRMEGRIMAIITHPTRIFDLHCDTLDRLALHNAIPEAGFMAEDSLVPAHRMSSLADNAAHIDLTRMARAQYAWCQCFAAFIPDGLGEQGSLHVFNTVHSYFKEQLAQHAGLIEQVMDARDIRRIVDEGRCAAMFTVEGGSFLGEELDRVYEAADLGVKMITLTWNDKNAIASGNKTTDGLSFFGRDVVRTMEKRRVVVDVSHLNDRSFWEVLEAAERPLVASHSNSRKICAHPRNLTDDQFRAIVERGGLVGLNYCKRFLSEAGYVTHDDVLRHVDHLLELGGEHVLALGSDYDGCDVPEWLCPAEKVGNLYDLLSREFGQDIADAICFENACAFFERNEQR</sequence>
<dbReference type="AlphaFoldDB" id="K0YID4"/>
<accession>K0YID4</accession>
<keyword evidence="2" id="KW-1185">Reference proteome</keyword>
<dbReference type="Proteomes" id="UP000006069">
    <property type="component" value="Unassembled WGS sequence"/>
</dbReference>
<dbReference type="SUPFAM" id="SSF51556">
    <property type="entry name" value="Metallo-dependent hydrolases"/>
    <property type="match status" value="1"/>
</dbReference>
<dbReference type="OrthoDB" id="9804920at2"/>
<dbReference type="Pfam" id="PF01244">
    <property type="entry name" value="Peptidase_M19"/>
    <property type="match status" value="1"/>
</dbReference>
<organism evidence="1 2">
    <name type="scientific">Slackia piriformis YIT 12062</name>
    <dbReference type="NCBI Taxonomy" id="742818"/>
    <lineage>
        <taxon>Bacteria</taxon>
        <taxon>Bacillati</taxon>
        <taxon>Actinomycetota</taxon>
        <taxon>Coriobacteriia</taxon>
        <taxon>Eggerthellales</taxon>
        <taxon>Eggerthellaceae</taxon>
        <taxon>Slackia</taxon>
    </lineage>
</organism>
<reference evidence="1 2" key="1">
    <citation type="submission" date="2012-08" db="EMBL/GenBank/DDBJ databases">
        <title>The Genome Sequence of Slackia piriformis YIT 12062.</title>
        <authorList>
            <consortium name="The Broad Institute Genome Sequencing Platform"/>
            <person name="Earl A."/>
            <person name="Ward D."/>
            <person name="Feldgarden M."/>
            <person name="Gevers D."/>
            <person name="Morotomi M."/>
            <person name="Walker B."/>
            <person name="Young S.K."/>
            <person name="Zeng Q."/>
            <person name="Gargeya S."/>
            <person name="Fitzgerald M."/>
            <person name="Haas B."/>
            <person name="Abouelleil A."/>
            <person name="Alvarado L."/>
            <person name="Arachchi H.M."/>
            <person name="Berlin A.M."/>
            <person name="Chapman S.B."/>
            <person name="Goldberg J."/>
            <person name="Griggs A."/>
            <person name="Gujja S."/>
            <person name="Hansen M."/>
            <person name="Howarth C."/>
            <person name="Imamovic A."/>
            <person name="Larimer J."/>
            <person name="McCowen C."/>
            <person name="Montmayeur A."/>
            <person name="Murphy C."/>
            <person name="Neiman D."/>
            <person name="Pearson M."/>
            <person name="Priest M."/>
            <person name="Roberts A."/>
            <person name="Saif S."/>
            <person name="Shea T."/>
            <person name="Sisk P."/>
            <person name="Sykes S."/>
            <person name="Wortman J."/>
            <person name="Nusbaum C."/>
            <person name="Birren B."/>
        </authorList>
    </citation>
    <scope>NUCLEOTIDE SEQUENCE [LARGE SCALE GENOMIC DNA]</scope>
    <source>
        <strain evidence="1 2">YIT 12062</strain>
    </source>
</reference>
<dbReference type="PANTHER" id="PTHR10443">
    <property type="entry name" value="MICROSOMAL DIPEPTIDASE"/>
    <property type="match status" value="1"/>
</dbReference>
<proteinExistence type="predicted"/>
<evidence type="ECO:0000313" key="1">
    <source>
        <dbReference type="EMBL" id="EJZ83322.1"/>
    </source>
</evidence>
<dbReference type="Gene3D" id="3.20.20.140">
    <property type="entry name" value="Metal-dependent hydrolases"/>
    <property type="match status" value="1"/>
</dbReference>
<dbReference type="GO" id="GO:0070573">
    <property type="term" value="F:metallodipeptidase activity"/>
    <property type="evidence" value="ECO:0007669"/>
    <property type="project" value="InterPro"/>
</dbReference>
<dbReference type="InParanoid" id="K0YID4"/>
<dbReference type="eggNOG" id="COG2355">
    <property type="taxonomic scope" value="Bacteria"/>
</dbReference>
<dbReference type="InterPro" id="IPR032466">
    <property type="entry name" value="Metal_Hydrolase"/>
</dbReference>
<dbReference type="PROSITE" id="PS51365">
    <property type="entry name" value="RENAL_DIPEPTIDASE_2"/>
    <property type="match status" value="1"/>
</dbReference>
<dbReference type="InterPro" id="IPR008257">
    <property type="entry name" value="Pept_M19"/>
</dbReference>
<dbReference type="PATRIC" id="fig|742818.3.peg.1949"/>
<name>K0YID4_9ACTN</name>
<dbReference type="PANTHER" id="PTHR10443:SF12">
    <property type="entry name" value="DIPEPTIDASE"/>
    <property type="match status" value="1"/>
</dbReference>
<dbReference type="HOGENOM" id="CLU_031404_2_1_11"/>
<gene>
    <name evidence="1" type="ORF">HMPREF9451_01841</name>
</gene>
<evidence type="ECO:0008006" key="3">
    <source>
        <dbReference type="Google" id="ProtNLM"/>
    </source>
</evidence>
<dbReference type="GO" id="GO:0006508">
    <property type="term" value="P:proteolysis"/>
    <property type="evidence" value="ECO:0007669"/>
    <property type="project" value="InterPro"/>
</dbReference>
<comment type="caution">
    <text evidence="1">The sequence shown here is derived from an EMBL/GenBank/DDBJ whole genome shotgun (WGS) entry which is preliminary data.</text>
</comment>